<dbReference type="CDD" id="cd06262">
    <property type="entry name" value="metallo-hydrolase-like_MBL-fold"/>
    <property type="match status" value="1"/>
</dbReference>
<dbReference type="Proteomes" id="UP001596266">
    <property type="component" value="Unassembled WGS sequence"/>
</dbReference>
<name>A0ABW1X2H2_9ACTN</name>
<dbReference type="Pfam" id="PF00753">
    <property type="entry name" value="Lactamase_B"/>
    <property type="match status" value="1"/>
</dbReference>
<feature type="domain" description="Metallo-beta-lactamase" evidence="5">
    <location>
        <begin position="12"/>
        <end position="203"/>
    </location>
</feature>
<dbReference type="EMBL" id="JBHSUA010000021">
    <property type="protein sequence ID" value="MFC6397679.1"/>
    <property type="molecule type" value="Genomic_DNA"/>
</dbReference>
<accession>A0ABW1X2H2</accession>
<keyword evidence="7" id="KW-1185">Reference proteome</keyword>
<comment type="cofactor">
    <cofactor evidence="1">
        <name>Zn(2+)</name>
        <dbReference type="ChEBI" id="CHEBI:29105"/>
    </cofactor>
</comment>
<dbReference type="InterPro" id="IPR051453">
    <property type="entry name" value="MBL_Glyoxalase_II"/>
</dbReference>
<keyword evidence="2" id="KW-0479">Metal-binding</keyword>
<dbReference type="InterPro" id="IPR036866">
    <property type="entry name" value="RibonucZ/Hydroxyglut_hydro"/>
</dbReference>
<protein>
    <submittedName>
        <fullName evidence="6">MBL fold metallo-hydrolase</fullName>
    </submittedName>
</protein>
<evidence type="ECO:0000313" key="6">
    <source>
        <dbReference type="EMBL" id="MFC6397679.1"/>
    </source>
</evidence>
<comment type="caution">
    <text evidence="6">The sequence shown here is derived from an EMBL/GenBank/DDBJ whole genome shotgun (WGS) entry which is preliminary data.</text>
</comment>
<dbReference type="Gene3D" id="3.60.15.10">
    <property type="entry name" value="Ribonuclease Z/Hydroxyacylglutathione hydrolase-like"/>
    <property type="match status" value="1"/>
</dbReference>
<dbReference type="InterPro" id="IPR001279">
    <property type="entry name" value="Metallo-B-lactamas"/>
</dbReference>
<keyword evidence="4" id="KW-0862">Zinc</keyword>
<dbReference type="SMART" id="SM00849">
    <property type="entry name" value="Lactamase_B"/>
    <property type="match status" value="1"/>
</dbReference>
<dbReference type="PANTHER" id="PTHR46233">
    <property type="entry name" value="HYDROXYACYLGLUTATHIONE HYDROLASE GLOC"/>
    <property type="match status" value="1"/>
</dbReference>
<evidence type="ECO:0000259" key="5">
    <source>
        <dbReference type="SMART" id="SM00849"/>
    </source>
</evidence>
<gene>
    <name evidence="6" type="ORF">ACFP57_11895</name>
</gene>
<proteinExistence type="predicted"/>
<dbReference type="PANTHER" id="PTHR46233:SF3">
    <property type="entry name" value="HYDROXYACYLGLUTATHIONE HYDROLASE GLOC"/>
    <property type="match status" value="1"/>
</dbReference>
<evidence type="ECO:0000256" key="3">
    <source>
        <dbReference type="ARBA" id="ARBA00022801"/>
    </source>
</evidence>
<evidence type="ECO:0000256" key="2">
    <source>
        <dbReference type="ARBA" id="ARBA00022723"/>
    </source>
</evidence>
<reference evidence="7" key="1">
    <citation type="journal article" date="2019" name="Int. J. Syst. Evol. Microbiol.">
        <title>The Global Catalogue of Microorganisms (GCM) 10K type strain sequencing project: providing services to taxonomists for standard genome sequencing and annotation.</title>
        <authorList>
            <consortium name="The Broad Institute Genomics Platform"/>
            <consortium name="The Broad Institute Genome Sequencing Center for Infectious Disease"/>
            <person name="Wu L."/>
            <person name="Ma J."/>
        </authorList>
    </citation>
    <scope>NUCLEOTIDE SEQUENCE [LARGE SCALE GENOMIC DNA]</scope>
    <source>
        <strain evidence="7">CGMCC 1.15277</strain>
    </source>
</reference>
<evidence type="ECO:0000256" key="1">
    <source>
        <dbReference type="ARBA" id="ARBA00001947"/>
    </source>
</evidence>
<sequence>MLIASFPAGPFQTNCYLVAEAESATCVVIDPGMEAAAGVKRALEQYRLTPVAVVASHGHLDHVAEAALVADTHDIPVHIHPDDRELLTDPSLAVSAQMMELMVETMGSTRLAEPRRVEEMVGGQRLELAGIGFDVLHAPGHTPGCVLLGAQAEEGPLTFTGDVLFAGSIGRTDLPRGSMATMVRTLKNVVLGLDDASYILPGHGPATQMAHERANNPYLQPGTLAQLMESDN</sequence>
<evidence type="ECO:0000313" key="7">
    <source>
        <dbReference type="Proteomes" id="UP001596266"/>
    </source>
</evidence>
<dbReference type="RefSeq" id="WP_343886159.1">
    <property type="nucleotide sequence ID" value="NZ_BAAAKI010000013.1"/>
</dbReference>
<organism evidence="6 7">
    <name type="scientific">Luteococcus sanguinis</name>
    <dbReference type="NCBI Taxonomy" id="174038"/>
    <lineage>
        <taxon>Bacteria</taxon>
        <taxon>Bacillati</taxon>
        <taxon>Actinomycetota</taxon>
        <taxon>Actinomycetes</taxon>
        <taxon>Propionibacteriales</taxon>
        <taxon>Propionibacteriaceae</taxon>
        <taxon>Luteococcus</taxon>
    </lineage>
</organism>
<dbReference type="SUPFAM" id="SSF56281">
    <property type="entry name" value="Metallo-hydrolase/oxidoreductase"/>
    <property type="match status" value="1"/>
</dbReference>
<keyword evidence="3" id="KW-0378">Hydrolase</keyword>
<evidence type="ECO:0000256" key="4">
    <source>
        <dbReference type="ARBA" id="ARBA00022833"/>
    </source>
</evidence>